<organism evidence="1 2">
    <name type="scientific">Serratia phage vB_SmaM-Otaku</name>
    <dbReference type="NCBI Taxonomy" id="2932867"/>
    <lineage>
        <taxon>Viruses</taxon>
        <taxon>Duplodnaviria</taxon>
        <taxon>Heunggongvirae</taxon>
        <taxon>Uroviricota</taxon>
        <taxon>Caudoviricetes</taxon>
        <taxon>Sarkviridae</taxon>
        <taxon>Otakuvirus</taxon>
        <taxon>Otakuvirus otaku</taxon>
    </lineage>
</organism>
<accession>A0AAE9HFP2</accession>
<reference evidence="1 2" key="1">
    <citation type="submission" date="2022-03" db="EMBL/GenBank/DDBJ databases">
        <authorList>
            <person name="Friedrich I."/>
            <person name="Schneider D."/>
            <person name="Poehlein A."/>
            <person name="Hertel R."/>
            <person name="Daniel R."/>
        </authorList>
    </citation>
    <scope>NUCLEOTIDE SEQUENCE [LARGE SCALE GENOMIC DNA]</scope>
</reference>
<gene>
    <name evidence="1" type="ORF">OTAKU_00620</name>
</gene>
<dbReference type="EMBL" id="ON087563">
    <property type="protein sequence ID" value="UPU16051.1"/>
    <property type="molecule type" value="Genomic_DNA"/>
</dbReference>
<keyword evidence="2" id="KW-1185">Reference proteome</keyword>
<sequence length="160" mass="17407">MSGLYVDFIKLTNFNTPNVVGNSGVRIIGDCVIDRLDIDWNTTTSATLPALRISGNARINNITIMNAWGMSFYVDSNVCSVMGHIKLSPRSGNTTRCAEFRSADGTFTRYIQSFLVTGLTRPYGNGEIRIAGYNGGNWSKVDAGQALTTIYPTLASQPII</sequence>
<dbReference type="Proteomes" id="UP000830955">
    <property type="component" value="Segment"/>
</dbReference>
<proteinExistence type="predicted"/>
<evidence type="ECO:0000313" key="2">
    <source>
        <dbReference type="Proteomes" id="UP000830955"/>
    </source>
</evidence>
<protein>
    <submittedName>
        <fullName evidence="1">Uncharacterized protein</fullName>
    </submittedName>
</protein>
<name>A0AAE9HFP2_9CAUD</name>
<evidence type="ECO:0000313" key="1">
    <source>
        <dbReference type="EMBL" id="UPU16051.1"/>
    </source>
</evidence>